<reference evidence="1" key="2">
    <citation type="submission" date="2020-09" db="EMBL/GenBank/DDBJ databases">
        <authorList>
            <person name="Sun Q."/>
            <person name="Kim S."/>
        </authorList>
    </citation>
    <scope>NUCLEOTIDE SEQUENCE</scope>
    <source>
        <strain evidence="1">KCTC 42651</strain>
    </source>
</reference>
<dbReference type="Gene3D" id="3.30.110.170">
    <property type="entry name" value="Protein of unknown function (DUF541), domain 1"/>
    <property type="match status" value="1"/>
</dbReference>
<dbReference type="InterPro" id="IPR016907">
    <property type="entry name" value="UCP029033"/>
</dbReference>
<sequence length="243" mass="25520">MPDQLRHITTLVAAILVAVGLAAAGKFVGDGFRMGRAADRYVTVKGLAERTVTADLAVWPIRVTATGNDLGAVQSKVDQSVDSLTVFLVGEGLPKEALERGRVEVNDLMASPYRPEGADKARYIIAQTVTVRTAEVDKVRTASARTGELVKLGVVFGDTGGPVYAFTGLNEIKPEMIAEATKAARAGAEQFAADSGSSVGAIRQANQGVFTIGGREGVGAALADGEVEKRVRVVSTIEFFLVE</sequence>
<keyword evidence="2" id="KW-1185">Reference proteome</keyword>
<gene>
    <name evidence="1" type="ORF">GCM10017083_08110</name>
</gene>
<dbReference type="AlphaFoldDB" id="A0A919CN26"/>
<reference evidence="1" key="1">
    <citation type="journal article" date="2014" name="Int. J. Syst. Evol. Microbiol.">
        <title>Complete genome sequence of Corynebacterium casei LMG S-19264T (=DSM 44701T), isolated from a smear-ripened cheese.</title>
        <authorList>
            <consortium name="US DOE Joint Genome Institute (JGI-PGF)"/>
            <person name="Walter F."/>
            <person name="Albersmeier A."/>
            <person name="Kalinowski J."/>
            <person name="Ruckert C."/>
        </authorList>
    </citation>
    <scope>NUCLEOTIDE SEQUENCE</scope>
    <source>
        <strain evidence="1">KCTC 42651</strain>
    </source>
</reference>
<dbReference type="InterPro" id="IPR007497">
    <property type="entry name" value="SIMPL/DUF541"/>
</dbReference>
<evidence type="ECO:0000313" key="2">
    <source>
        <dbReference type="Proteomes" id="UP000630353"/>
    </source>
</evidence>
<dbReference type="PIRSF" id="PIRSF029033">
    <property type="entry name" value="UCP029033"/>
    <property type="match status" value="1"/>
</dbReference>
<evidence type="ECO:0000313" key="1">
    <source>
        <dbReference type="EMBL" id="GHD42752.1"/>
    </source>
</evidence>
<comment type="caution">
    <text evidence="1">The sequence shown here is derived from an EMBL/GenBank/DDBJ whole genome shotgun (WGS) entry which is preliminary data.</text>
</comment>
<dbReference type="RefSeq" id="WP_189987655.1">
    <property type="nucleotide sequence ID" value="NZ_BMZS01000002.1"/>
</dbReference>
<dbReference type="PANTHER" id="PTHR34387">
    <property type="entry name" value="SLR1258 PROTEIN"/>
    <property type="match status" value="1"/>
</dbReference>
<name>A0A919CN26_9PROT</name>
<organism evidence="1 2">
    <name type="scientific">Thalassobaculum fulvum</name>
    <dbReference type="NCBI Taxonomy" id="1633335"/>
    <lineage>
        <taxon>Bacteria</taxon>
        <taxon>Pseudomonadati</taxon>
        <taxon>Pseudomonadota</taxon>
        <taxon>Alphaproteobacteria</taxon>
        <taxon>Rhodospirillales</taxon>
        <taxon>Thalassobaculaceae</taxon>
        <taxon>Thalassobaculum</taxon>
    </lineage>
</organism>
<dbReference type="Pfam" id="PF04402">
    <property type="entry name" value="SIMPL"/>
    <property type="match status" value="1"/>
</dbReference>
<dbReference type="Proteomes" id="UP000630353">
    <property type="component" value="Unassembled WGS sequence"/>
</dbReference>
<dbReference type="EMBL" id="BMZS01000002">
    <property type="protein sequence ID" value="GHD42752.1"/>
    <property type="molecule type" value="Genomic_DNA"/>
</dbReference>
<dbReference type="PANTHER" id="PTHR34387:SF2">
    <property type="entry name" value="SLR1258 PROTEIN"/>
    <property type="match status" value="1"/>
</dbReference>
<dbReference type="GO" id="GO:0006974">
    <property type="term" value="P:DNA damage response"/>
    <property type="evidence" value="ECO:0007669"/>
    <property type="project" value="TreeGrafter"/>
</dbReference>
<dbReference type="InterPro" id="IPR052022">
    <property type="entry name" value="26kDa_periplasmic_antigen"/>
</dbReference>
<dbReference type="Gene3D" id="3.30.70.2970">
    <property type="entry name" value="Protein of unknown function (DUF541), domain 2"/>
    <property type="match status" value="1"/>
</dbReference>
<accession>A0A919CN26</accession>
<protein>
    <submittedName>
        <fullName evidence="1">SIMPL domain-containing protein</fullName>
    </submittedName>
</protein>
<proteinExistence type="predicted"/>